<name>A0ABT4AKC7_9BACT</name>
<evidence type="ECO:0000256" key="1">
    <source>
        <dbReference type="SAM" id="MobiDB-lite"/>
    </source>
</evidence>
<feature type="region of interest" description="Disordered" evidence="1">
    <location>
        <begin position="146"/>
        <end position="169"/>
    </location>
</feature>
<keyword evidence="3" id="KW-1185">Reference proteome</keyword>
<sequence>MRRALPPLRASAVLAVSLLPLCVFASPLRVQFLRGESTITDIPELSTQSLQERTLYGLTQALKAEQDKATLVPAGATEGADVVVGAKLDRNGAKFRLVYVLQTKQAPKLHNQLAYEFTTPKLSDKGVTVMAQEILAEAGKLEEARKAQAAQQPAPAVTSAPAPAVATAPAPKAGGFGSTANNAPAANTAPVAKAADEYAEYSTTDDAYPAAVDAPRGRQQPLIVVHSGMGGVWGYGTQSYGFGVVVEPKWNITDWLAVGTRVDVGLIFGGRIVPSGTTSIALGASVGTLIKAELLLGSSGVRPFVGFGGGTYVIAGQSVSAGNGGAGISQTGGQFYGIAPQLGIDFGGLRLGVTYNHILGADIVIEQNVSLGVQAERLPRNYVLLELTGRVLKFGGSEKRPSF</sequence>
<evidence type="ECO:0000313" key="2">
    <source>
        <dbReference type="EMBL" id="MCY1082158.1"/>
    </source>
</evidence>
<evidence type="ECO:0000313" key="3">
    <source>
        <dbReference type="Proteomes" id="UP001207654"/>
    </source>
</evidence>
<proteinExistence type="predicted"/>
<organism evidence="2 3">
    <name type="scientific">Archangium lansingense</name>
    <dbReference type="NCBI Taxonomy" id="2995310"/>
    <lineage>
        <taxon>Bacteria</taxon>
        <taxon>Pseudomonadati</taxon>
        <taxon>Myxococcota</taxon>
        <taxon>Myxococcia</taxon>
        <taxon>Myxococcales</taxon>
        <taxon>Cystobacterineae</taxon>
        <taxon>Archangiaceae</taxon>
        <taxon>Archangium</taxon>
    </lineage>
</organism>
<feature type="compositionally biased region" description="Low complexity" evidence="1">
    <location>
        <begin position="147"/>
        <end position="169"/>
    </location>
</feature>
<accession>A0ABT4AKC7</accession>
<reference evidence="2 3" key="1">
    <citation type="submission" date="2022-11" db="EMBL/GenBank/DDBJ databases">
        <title>Minimal conservation of predation-associated metabolite biosynthetic gene clusters underscores biosynthetic potential of Myxococcota including descriptions for ten novel species: Archangium lansinium sp. nov., Myxococcus landrumus sp. nov., Nannocystis bai.</title>
        <authorList>
            <person name="Ahearne A."/>
            <person name="Stevens C."/>
            <person name="Phillips K."/>
        </authorList>
    </citation>
    <scope>NUCLEOTIDE SEQUENCE [LARGE SCALE GENOMIC DNA]</scope>
    <source>
        <strain evidence="2 3">MIWBW</strain>
    </source>
</reference>
<gene>
    <name evidence="2" type="ORF">OV287_47715</name>
</gene>
<dbReference type="Proteomes" id="UP001207654">
    <property type="component" value="Unassembled WGS sequence"/>
</dbReference>
<evidence type="ECO:0008006" key="4">
    <source>
        <dbReference type="Google" id="ProtNLM"/>
    </source>
</evidence>
<dbReference type="EMBL" id="JAPNKA010000001">
    <property type="protein sequence ID" value="MCY1082158.1"/>
    <property type="molecule type" value="Genomic_DNA"/>
</dbReference>
<dbReference type="RefSeq" id="WP_267540734.1">
    <property type="nucleotide sequence ID" value="NZ_JAPNKA010000001.1"/>
</dbReference>
<comment type="caution">
    <text evidence="2">The sequence shown here is derived from an EMBL/GenBank/DDBJ whole genome shotgun (WGS) entry which is preliminary data.</text>
</comment>
<protein>
    <recommendedName>
        <fullName evidence="4">Curli production assembly/transport component CsgG</fullName>
    </recommendedName>
</protein>